<keyword evidence="2" id="KW-0238">DNA-binding</keyword>
<reference evidence="5 6" key="1">
    <citation type="submission" date="2022-06" db="EMBL/GenBank/DDBJ databases">
        <title>Runella sp. S5 genome sequencing.</title>
        <authorList>
            <person name="Park S."/>
        </authorList>
    </citation>
    <scope>NUCLEOTIDE SEQUENCE [LARGE SCALE GENOMIC DNA]</scope>
    <source>
        <strain evidence="5 6">S5</strain>
    </source>
</reference>
<comment type="caution">
    <text evidence="5">The sequence shown here is derived from an EMBL/GenBank/DDBJ whole genome shotgun (WGS) entry which is preliminary data.</text>
</comment>
<feature type="domain" description="HTH araC/xylS-type" evidence="4">
    <location>
        <begin position="74"/>
        <end position="172"/>
    </location>
</feature>
<dbReference type="SUPFAM" id="SSF46689">
    <property type="entry name" value="Homeodomain-like"/>
    <property type="match status" value="1"/>
</dbReference>
<evidence type="ECO:0000313" key="6">
    <source>
        <dbReference type="Proteomes" id="UP001204772"/>
    </source>
</evidence>
<dbReference type="Proteomes" id="UP001204772">
    <property type="component" value="Unassembled WGS sequence"/>
</dbReference>
<dbReference type="InterPro" id="IPR009057">
    <property type="entry name" value="Homeodomain-like_sf"/>
</dbReference>
<organism evidence="5 6">
    <name type="scientific">Runella salmonicolor</name>
    <dbReference type="NCBI Taxonomy" id="2950278"/>
    <lineage>
        <taxon>Bacteria</taxon>
        <taxon>Pseudomonadati</taxon>
        <taxon>Bacteroidota</taxon>
        <taxon>Cytophagia</taxon>
        <taxon>Cytophagales</taxon>
        <taxon>Spirosomataceae</taxon>
        <taxon>Runella</taxon>
    </lineage>
</organism>
<dbReference type="RefSeq" id="WP_253532408.1">
    <property type="nucleotide sequence ID" value="NZ_JAMZEL010000015.1"/>
</dbReference>
<evidence type="ECO:0000313" key="5">
    <source>
        <dbReference type="EMBL" id="MCP1385785.1"/>
    </source>
</evidence>
<keyword evidence="3" id="KW-0804">Transcription</keyword>
<dbReference type="SMART" id="SM00342">
    <property type="entry name" value="HTH_ARAC"/>
    <property type="match status" value="1"/>
</dbReference>
<dbReference type="PANTHER" id="PTHR43280:SF2">
    <property type="entry name" value="HTH-TYPE TRANSCRIPTIONAL REGULATOR EXSA"/>
    <property type="match status" value="1"/>
</dbReference>
<accession>A0ABT1FVI9</accession>
<keyword evidence="1" id="KW-0805">Transcription regulation</keyword>
<dbReference type="Pfam" id="PF12833">
    <property type="entry name" value="HTH_18"/>
    <property type="match status" value="1"/>
</dbReference>
<evidence type="ECO:0000256" key="1">
    <source>
        <dbReference type="ARBA" id="ARBA00023015"/>
    </source>
</evidence>
<sequence length="184" mass="20605">MIQHPSTVEFVIPAENAQTVVTLLISNKITFTLNSSTYSQDSPQTIGSSSETEQDTKTDSTFVSVNSKVDAFESICLKYLTSNIEQFPPKADEIAAEVGISIGSFKNGFKAVYGKTFYQLFMEKRIEYAKTLLLQGFKAVEISQRFGYSQNIKFNKVFLKYVGVTPKKYQDSHNLQKKSQPGPL</sequence>
<dbReference type="Gene3D" id="1.10.10.60">
    <property type="entry name" value="Homeodomain-like"/>
    <property type="match status" value="2"/>
</dbReference>
<gene>
    <name evidence="5" type="ORF">NCI00_25320</name>
</gene>
<name>A0ABT1FVI9_9BACT</name>
<keyword evidence="6" id="KW-1185">Reference proteome</keyword>
<dbReference type="EMBL" id="JAMZEL010000015">
    <property type="protein sequence ID" value="MCP1385785.1"/>
    <property type="molecule type" value="Genomic_DNA"/>
</dbReference>
<evidence type="ECO:0000256" key="2">
    <source>
        <dbReference type="ARBA" id="ARBA00023125"/>
    </source>
</evidence>
<proteinExistence type="predicted"/>
<evidence type="ECO:0000256" key="3">
    <source>
        <dbReference type="ARBA" id="ARBA00023163"/>
    </source>
</evidence>
<evidence type="ECO:0000259" key="4">
    <source>
        <dbReference type="PROSITE" id="PS01124"/>
    </source>
</evidence>
<dbReference type="PROSITE" id="PS01124">
    <property type="entry name" value="HTH_ARAC_FAMILY_2"/>
    <property type="match status" value="1"/>
</dbReference>
<dbReference type="InterPro" id="IPR018060">
    <property type="entry name" value="HTH_AraC"/>
</dbReference>
<dbReference type="PANTHER" id="PTHR43280">
    <property type="entry name" value="ARAC-FAMILY TRANSCRIPTIONAL REGULATOR"/>
    <property type="match status" value="1"/>
</dbReference>
<protein>
    <submittedName>
        <fullName evidence="5">AraC family transcriptional regulator</fullName>
    </submittedName>
</protein>